<dbReference type="Proteomes" id="UP000053989">
    <property type="component" value="Unassembled WGS sequence"/>
</dbReference>
<evidence type="ECO:0000256" key="1">
    <source>
        <dbReference type="SAM" id="MobiDB-lite"/>
    </source>
</evidence>
<protein>
    <submittedName>
        <fullName evidence="2">Uncharacterized protein</fullName>
    </submittedName>
</protein>
<dbReference type="AlphaFoldDB" id="A0A0C3E2R8"/>
<dbReference type="EMBL" id="KN822040">
    <property type="protein sequence ID" value="KIM62794.1"/>
    <property type="molecule type" value="Genomic_DNA"/>
</dbReference>
<dbReference type="InParanoid" id="A0A0C3E2R8"/>
<gene>
    <name evidence="2" type="ORF">SCLCIDRAFT_119074</name>
</gene>
<dbReference type="OrthoDB" id="2684196at2759"/>
<keyword evidence="3" id="KW-1185">Reference proteome</keyword>
<feature type="region of interest" description="Disordered" evidence="1">
    <location>
        <begin position="134"/>
        <end position="157"/>
    </location>
</feature>
<reference evidence="2 3" key="1">
    <citation type="submission" date="2014-04" db="EMBL/GenBank/DDBJ databases">
        <authorList>
            <consortium name="DOE Joint Genome Institute"/>
            <person name="Kuo A."/>
            <person name="Kohler A."/>
            <person name="Nagy L.G."/>
            <person name="Floudas D."/>
            <person name="Copeland A."/>
            <person name="Barry K.W."/>
            <person name="Cichocki N."/>
            <person name="Veneault-Fourrey C."/>
            <person name="LaButti K."/>
            <person name="Lindquist E.A."/>
            <person name="Lipzen A."/>
            <person name="Lundell T."/>
            <person name="Morin E."/>
            <person name="Murat C."/>
            <person name="Sun H."/>
            <person name="Tunlid A."/>
            <person name="Henrissat B."/>
            <person name="Grigoriev I.V."/>
            <person name="Hibbett D.S."/>
            <person name="Martin F."/>
            <person name="Nordberg H.P."/>
            <person name="Cantor M.N."/>
            <person name="Hua S.X."/>
        </authorList>
    </citation>
    <scope>NUCLEOTIDE SEQUENCE [LARGE SCALE GENOMIC DNA]</scope>
    <source>
        <strain evidence="2 3">Foug A</strain>
    </source>
</reference>
<accession>A0A0C3E2R8</accession>
<dbReference type="HOGENOM" id="CLU_033557_2_0_1"/>
<organism evidence="2 3">
    <name type="scientific">Scleroderma citrinum Foug A</name>
    <dbReference type="NCBI Taxonomy" id="1036808"/>
    <lineage>
        <taxon>Eukaryota</taxon>
        <taxon>Fungi</taxon>
        <taxon>Dikarya</taxon>
        <taxon>Basidiomycota</taxon>
        <taxon>Agaricomycotina</taxon>
        <taxon>Agaricomycetes</taxon>
        <taxon>Agaricomycetidae</taxon>
        <taxon>Boletales</taxon>
        <taxon>Sclerodermatineae</taxon>
        <taxon>Sclerodermataceae</taxon>
        <taxon>Scleroderma</taxon>
    </lineage>
</organism>
<reference evidence="3" key="2">
    <citation type="submission" date="2015-01" db="EMBL/GenBank/DDBJ databases">
        <title>Evolutionary Origins and Diversification of the Mycorrhizal Mutualists.</title>
        <authorList>
            <consortium name="DOE Joint Genome Institute"/>
            <consortium name="Mycorrhizal Genomics Consortium"/>
            <person name="Kohler A."/>
            <person name="Kuo A."/>
            <person name="Nagy L.G."/>
            <person name="Floudas D."/>
            <person name="Copeland A."/>
            <person name="Barry K.W."/>
            <person name="Cichocki N."/>
            <person name="Veneault-Fourrey C."/>
            <person name="LaButti K."/>
            <person name="Lindquist E.A."/>
            <person name="Lipzen A."/>
            <person name="Lundell T."/>
            <person name="Morin E."/>
            <person name="Murat C."/>
            <person name="Riley R."/>
            <person name="Ohm R."/>
            <person name="Sun H."/>
            <person name="Tunlid A."/>
            <person name="Henrissat B."/>
            <person name="Grigoriev I.V."/>
            <person name="Hibbett D.S."/>
            <person name="Martin F."/>
        </authorList>
    </citation>
    <scope>NUCLEOTIDE SEQUENCE [LARGE SCALE GENOMIC DNA]</scope>
    <source>
        <strain evidence="3">Foug A</strain>
    </source>
</reference>
<sequence>MSSPPPEDDDGQHFSVSLMVYSKVKSTSAKGKTTSKIEKSTKLKELSFSLNSSNYINFLQAMLLKHSLDNYEVTENKHFPFKYLPPKTKGQRASEAIDVDNKADYKEMVKKITEEKPLTVKIYVDMWSVESLPQGSRSRCSCSEEDSSSGEGLSSKKTKLDERIARWQVKLKKKYKNEGDDGFTYVGPNGALSLSNAMLWDWSVALDEGLATLNTPPNIASFDVANKAAILHSARKGMALPATPPASAATDISMLALATPQRTDNGAAPSSSPPIPSPSQLEHYLTYAEAKLGMHHALSYRAVLELNGYGPDVLPLVSDIKLTDLGISAGDVIRLKNGSKAWWNAEGKRKCSDTSASAQVATQETHWSLKQVAYEKRFHDGGGHRFSAAPMRKDDDDDPNDLPVEHDYNLYYRCETFKQWFLVHRGYSVDEDGLDAEDT</sequence>
<evidence type="ECO:0000313" key="3">
    <source>
        <dbReference type="Proteomes" id="UP000053989"/>
    </source>
</evidence>
<proteinExistence type="predicted"/>
<name>A0A0C3E2R8_9AGAM</name>
<evidence type="ECO:0000313" key="2">
    <source>
        <dbReference type="EMBL" id="KIM62794.1"/>
    </source>
</evidence>